<protein>
    <submittedName>
        <fullName evidence="1">Uncharacterized protein</fullName>
    </submittedName>
</protein>
<evidence type="ECO:0000313" key="2">
    <source>
        <dbReference type="Proteomes" id="UP000827092"/>
    </source>
</evidence>
<sequence length="143" mass="16561">MDTMMRHVIRRDKRIVIAVYTLSSSSEYRAIGNLFGVQIVSVQNHRESKKIIVCECLGLQVQLFISSECKFSHIYICLTIAFKSFFFCLYRPRSIRNLQVTFASIFSNQSRSIASEAFVYTDLGRFEIYKLHPQASFPTNLDL</sequence>
<organism evidence="1 2">
    <name type="scientific">Oedothorax gibbosus</name>
    <dbReference type="NCBI Taxonomy" id="931172"/>
    <lineage>
        <taxon>Eukaryota</taxon>
        <taxon>Metazoa</taxon>
        <taxon>Ecdysozoa</taxon>
        <taxon>Arthropoda</taxon>
        <taxon>Chelicerata</taxon>
        <taxon>Arachnida</taxon>
        <taxon>Araneae</taxon>
        <taxon>Araneomorphae</taxon>
        <taxon>Entelegynae</taxon>
        <taxon>Araneoidea</taxon>
        <taxon>Linyphiidae</taxon>
        <taxon>Erigoninae</taxon>
        <taxon>Oedothorax</taxon>
    </lineage>
</organism>
<dbReference type="Proteomes" id="UP000827092">
    <property type="component" value="Unassembled WGS sequence"/>
</dbReference>
<comment type="caution">
    <text evidence="1">The sequence shown here is derived from an EMBL/GenBank/DDBJ whole genome shotgun (WGS) entry which is preliminary data.</text>
</comment>
<accession>A0AAV6TQL5</accession>
<evidence type="ECO:0000313" key="1">
    <source>
        <dbReference type="EMBL" id="KAG8173837.1"/>
    </source>
</evidence>
<proteinExistence type="predicted"/>
<dbReference type="EMBL" id="JAFNEN010001470">
    <property type="protein sequence ID" value="KAG8173837.1"/>
    <property type="molecule type" value="Genomic_DNA"/>
</dbReference>
<reference evidence="1 2" key="1">
    <citation type="journal article" date="2022" name="Nat. Ecol. Evol.">
        <title>A masculinizing supergene underlies an exaggerated male reproductive morph in a spider.</title>
        <authorList>
            <person name="Hendrickx F."/>
            <person name="De Corte Z."/>
            <person name="Sonet G."/>
            <person name="Van Belleghem S.M."/>
            <person name="Kostlbacher S."/>
            <person name="Vangestel C."/>
        </authorList>
    </citation>
    <scope>NUCLEOTIDE SEQUENCE [LARGE SCALE GENOMIC DNA]</scope>
    <source>
        <strain evidence="1">W744_W776</strain>
    </source>
</reference>
<dbReference type="AlphaFoldDB" id="A0AAV6TQL5"/>
<gene>
    <name evidence="1" type="ORF">JTE90_016326</name>
</gene>
<name>A0AAV6TQL5_9ARAC</name>
<keyword evidence="2" id="KW-1185">Reference proteome</keyword>